<evidence type="ECO:0000313" key="3">
    <source>
        <dbReference type="Proteomes" id="UP000654913"/>
    </source>
</evidence>
<gene>
    <name evidence="2" type="ORF">APUU_60124A</name>
</gene>
<dbReference type="PANTHER" id="PTHR31410">
    <property type="entry name" value="TRANSMEMBRANE PROTEIN 246"/>
    <property type="match status" value="1"/>
</dbReference>
<feature type="transmembrane region" description="Helical" evidence="1">
    <location>
        <begin position="252"/>
        <end position="272"/>
    </location>
</feature>
<dbReference type="AlphaFoldDB" id="A0A7R7XST1"/>
<dbReference type="Proteomes" id="UP000654913">
    <property type="component" value="Chromosome 6"/>
</dbReference>
<evidence type="ECO:0008006" key="4">
    <source>
        <dbReference type="Google" id="ProtNLM"/>
    </source>
</evidence>
<evidence type="ECO:0000256" key="1">
    <source>
        <dbReference type="SAM" id="Phobius"/>
    </source>
</evidence>
<protein>
    <recommendedName>
        <fullName evidence="4">Integral membrane protein</fullName>
    </recommendedName>
</protein>
<name>A0A7R7XST1_9EURO</name>
<reference evidence="2" key="2">
    <citation type="submission" date="2021-02" db="EMBL/GenBank/DDBJ databases">
        <title>Aspergillus puulaauensis MK2 genome sequence.</title>
        <authorList>
            <person name="Futagami T."/>
            <person name="Mori K."/>
            <person name="Kadooka C."/>
            <person name="Tanaka T."/>
        </authorList>
    </citation>
    <scope>NUCLEOTIDE SEQUENCE</scope>
    <source>
        <strain evidence="2">MK2</strain>
    </source>
</reference>
<dbReference type="GO" id="GO:0006506">
    <property type="term" value="P:GPI anchor biosynthetic process"/>
    <property type="evidence" value="ECO:0007669"/>
    <property type="project" value="InterPro"/>
</dbReference>
<accession>A0A7R7XST1</accession>
<dbReference type="EMBL" id="AP024448">
    <property type="protein sequence ID" value="BCS27076.1"/>
    <property type="molecule type" value="Genomic_DNA"/>
</dbReference>
<dbReference type="GeneID" id="64977081"/>
<keyword evidence="1" id="KW-0812">Transmembrane</keyword>
<dbReference type="GO" id="GO:0000139">
    <property type="term" value="C:Golgi membrane"/>
    <property type="evidence" value="ECO:0007669"/>
    <property type="project" value="InterPro"/>
</dbReference>
<keyword evidence="3" id="KW-1185">Reference proteome</keyword>
<dbReference type="PANTHER" id="PTHR31410:SF1">
    <property type="entry name" value="POST-GPI ATTACHMENT TO PROTEINS FACTOR 4"/>
    <property type="match status" value="1"/>
</dbReference>
<dbReference type="InterPro" id="IPR029675">
    <property type="entry name" value="PGAP4"/>
</dbReference>
<dbReference type="KEGG" id="apuu:APUU_60124A"/>
<feature type="transmembrane region" description="Helical" evidence="1">
    <location>
        <begin position="284"/>
        <end position="305"/>
    </location>
</feature>
<keyword evidence="1" id="KW-0472">Membrane</keyword>
<dbReference type="OrthoDB" id="2016523at2759"/>
<proteinExistence type="predicted"/>
<dbReference type="RefSeq" id="XP_041559270.1">
    <property type="nucleotide sequence ID" value="XM_041706934.1"/>
</dbReference>
<keyword evidence="1" id="KW-1133">Transmembrane helix</keyword>
<sequence>MTDLWKPLSPRRFPLRTTSILVSAYIFLSLLAIRHYQTTSHRDPTSVFFDPSRAYKKHYSSTRLSEAQSFLNTAGALPRAQPPSAQLPTLCIGIVTVRRRDEQYVGLTVASLLGGLSKAERDTLLLYLRIANTNPAEHPVYAEEWTETLPDRLLTYSRTDPDFEQLQQWEEGGWYRNKPIYDYTALLRECYDSGAEYVAMIEDDTLAVKGWFRALVNALEGVQEKARGEWVYLRLFYMESLLGWNGEEVPVYFFWSVVVWAVVTGVVVLARARFKICRRLPNTVVWLISCVFVPSAIMLFCVAGRQTVWPIPTGVSEMKKYGCCSQGLVFPRSIIPRFLDKTDLTTDWLVDMMVEQIADSQGWSRWVLVPPLLQHIGATSSKGYGFDDTASSIWNFRFEEYKL</sequence>
<dbReference type="CDD" id="cd22189">
    <property type="entry name" value="PGAP4-like_fungal"/>
    <property type="match status" value="1"/>
</dbReference>
<reference evidence="2" key="1">
    <citation type="submission" date="2021-01" db="EMBL/GenBank/DDBJ databases">
        <authorList>
            <consortium name="Aspergillus puulaauensis MK2 genome sequencing consortium"/>
            <person name="Kazuki M."/>
            <person name="Futagami T."/>
        </authorList>
    </citation>
    <scope>NUCLEOTIDE SEQUENCE</scope>
    <source>
        <strain evidence="2">MK2</strain>
    </source>
</reference>
<dbReference type="GO" id="GO:0016757">
    <property type="term" value="F:glycosyltransferase activity"/>
    <property type="evidence" value="ECO:0007669"/>
    <property type="project" value="InterPro"/>
</dbReference>
<organism evidence="2 3">
    <name type="scientific">Aspergillus puulaauensis</name>
    <dbReference type="NCBI Taxonomy" id="1220207"/>
    <lineage>
        <taxon>Eukaryota</taxon>
        <taxon>Fungi</taxon>
        <taxon>Dikarya</taxon>
        <taxon>Ascomycota</taxon>
        <taxon>Pezizomycotina</taxon>
        <taxon>Eurotiomycetes</taxon>
        <taxon>Eurotiomycetidae</taxon>
        <taxon>Eurotiales</taxon>
        <taxon>Aspergillaceae</taxon>
        <taxon>Aspergillus</taxon>
    </lineage>
</organism>
<evidence type="ECO:0000313" key="2">
    <source>
        <dbReference type="EMBL" id="BCS27076.1"/>
    </source>
</evidence>